<dbReference type="Proteomes" id="UP000006727">
    <property type="component" value="Chromosome 3"/>
</dbReference>
<sequence>MGVVEVPTSLFVTAEKGCYVGSGTKSLIGEILQQHVFIAILTHFNTVKV</sequence>
<organism evidence="1">
    <name type="scientific">Physcomitrium patens</name>
    <name type="common">Spreading-leaved earth moss</name>
    <name type="synonym">Physcomitrella patens</name>
    <dbReference type="NCBI Taxonomy" id="3218"/>
    <lineage>
        <taxon>Eukaryota</taxon>
        <taxon>Viridiplantae</taxon>
        <taxon>Streptophyta</taxon>
        <taxon>Embryophyta</taxon>
        <taxon>Bryophyta</taxon>
        <taxon>Bryophytina</taxon>
        <taxon>Bryopsida</taxon>
        <taxon>Funariidae</taxon>
        <taxon>Funariales</taxon>
        <taxon>Funariaceae</taxon>
        <taxon>Physcomitrium</taxon>
    </lineage>
</organism>
<accession>A0A2K1KU55</accession>
<proteinExistence type="predicted"/>
<reference evidence="1 3" key="1">
    <citation type="journal article" date="2008" name="Science">
        <title>The Physcomitrella genome reveals evolutionary insights into the conquest of land by plants.</title>
        <authorList>
            <person name="Rensing S."/>
            <person name="Lang D."/>
            <person name="Zimmer A."/>
            <person name="Terry A."/>
            <person name="Salamov A."/>
            <person name="Shapiro H."/>
            <person name="Nishiyama T."/>
            <person name="Perroud P.-F."/>
            <person name="Lindquist E."/>
            <person name="Kamisugi Y."/>
            <person name="Tanahashi T."/>
            <person name="Sakakibara K."/>
            <person name="Fujita T."/>
            <person name="Oishi K."/>
            <person name="Shin-I T."/>
            <person name="Kuroki Y."/>
            <person name="Toyoda A."/>
            <person name="Suzuki Y."/>
            <person name="Hashimoto A."/>
            <person name="Yamaguchi K."/>
            <person name="Sugano A."/>
            <person name="Kohara Y."/>
            <person name="Fujiyama A."/>
            <person name="Anterola A."/>
            <person name="Aoki S."/>
            <person name="Ashton N."/>
            <person name="Barbazuk W.B."/>
            <person name="Barker E."/>
            <person name="Bennetzen J."/>
            <person name="Bezanilla M."/>
            <person name="Blankenship R."/>
            <person name="Cho S.H."/>
            <person name="Dutcher S."/>
            <person name="Estelle M."/>
            <person name="Fawcett J.A."/>
            <person name="Gundlach H."/>
            <person name="Hanada K."/>
            <person name="Heyl A."/>
            <person name="Hicks K.A."/>
            <person name="Hugh J."/>
            <person name="Lohr M."/>
            <person name="Mayer K."/>
            <person name="Melkozernov A."/>
            <person name="Murata T."/>
            <person name="Nelson D."/>
            <person name="Pils B."/>
            <person name="Prigge M."/>
            <person name="Reiss B."/>
            <person name="Renner T."/>
            <person name="Rombauts S."/>
            <person name="Rushton P."/>
            <person name="Sanderfoot A."/>
            <person name="Schween G."/>
            <person name="Shiu S.-H."/>
            <person name="Stueber K."/>
            <person name="Theodoulou F.L."/>
            <person name="Tu H."/>
            <person name="Van de Peer Y."/>
            <person name="Verrier P.J."/>
            <person name="Waters E."/>
            <person name="Wood A."/>
            <person name="Yang L."/>
            <person name="Cove D."/>
            <person name="Cuming A."/>
            <person name="Hasebe M."/>
            <person name="Lucas S."/>
            <person name="Mishler D.B."/>
            <person name="Reski R."/>
            <person name="Grigoriev I."/>
            <person name="Quatrano R.S."/>
            <person name="Boore J.L."/>
        </authorList>
    </citation>
    <scope>NUCLEOTIDE SEQUENCE [LARGE SCALE GENOMIC DNA]</scope>
    <source>
        <strain evidence="2 3">cv. Gransden 2004</strain>
    </source>
</reference>
<dbReference type="EMBL" id="ABEU02000003">
    <property type="protein sequence ID" value="PNR57317.1"/>
    <property type="molecule type" value="Genomic_DNA"/>
</dbReference>
<keyword evidence="3" id="KW-1185">Reference proteome</keyword>
<reference evidence="2" key="3">
    <citation type="submission" date="2020-12" db="UniProtKB">
        <authorList>
            <consortium name="EnsemblPlants"/>
        </authorList>
    </citation>
    <scope>IDENTIFICATION</scope>
</reference>
<dbReference type="InParanoid" id="A0A2K1KU55"/>
<dbReference type="Gramene" id="Pp3c3_11890V3.1">
    <property type="protein sequence ID" value="PAC:32941021.CDS.1"/>
    <property type="gene ID" value="Pp3c3_11890"/>
</dbReference>
<gene>
    <name evidence="1" type="ORF">PHYPA_004311</name>
</gene>
<dbReference type="AlphaFoldDB" id="A0A2K1KU55"/>
<dbReference type="PaxDb" id="3218-PP1S74_248V6.1"/>
<evidence type="ECO:0000313" key="1">
    <source>
        <dbReference type="EMBL" id="PNR57317.1"/>
    </source>
</evidence>
<name>A0A2K1KU55_PHYPA</name>
<evidence type="ECO:0000313" key="3">
    <source>
        <dbReference type="Proteomes" id="UP000006727"/>
    </source>
</evidence>
<reference evidence="1 3" key="2">
    <citation type="journal article" date="2018" name="Plant J.">
        <title>The Physcomitrella patens chromosome-scale assembly reveals moss genome structure and evolution.</title>
        <authorList>
            <person name="Lang D."/>
            <person name="Ullrich K.K."/>
            <person name="Murat F."/>
            <person name="Fuchs J."/>
            <person name="Jenkins J."/>
            <person name="Haas F.B."/>
            <person name="Piednoel M."/>
            <person name="Gundlach H."/>
            <person name="Van Bel M."/>
            <person name="Meyberg R."/>
            <person name="Vives C."/>
            <person name="Morata J."/>
            <person name="Symeonidi A."/>
            <person name="Hiss M."/>
            <person name="Muchero W."/>
            <person name="Kamisugi Y."/>
            <person name="Saleh O."/>
            <person name="Blanc G."/>
            <person name="Decker E.L."/>
            <person name="van Gessel N."/>
            <person name="Grimwood J."/>
            <person name="Hayes R.D."/>
            <person name="Graham S.W."/>
            <person name="Gunter L.E."/>
            <person name="McDaniel S.F."/>
            <person name="Hoernstein S.N.W."/>
            <person name="Larsson A."/>
            <person name="Li F.W."/>
            <person name="Perroud P.F."/>
            <person name="Phillips J."/>
            <person name="Ranjan P."/>
            <person name="Rokshar D.S."/>
            <person name="Rothfels C.J."/>
            <person name="Schneider L."/>
            <person name="Shu S."/>
            <person name="Stevenson D.W."/>
            <person name="Thummler F."/>
            <person name="Tillich M."/>
            <person name="Villarreal Aguilar J.C."/>
            <person name="Widiez T."/>
            <person name="Wong G.K."/>
            <person name="Wymore A."/>
            <person name="Zhang Y."/>
            <person name="Zimmer A.D."/>
            <person name="Quatrano R.S."/>
            <person name="Mayer K.F.X."/>
            <person name="Goodstein D."/>
            <person name="Casacuberta J.M."/>
            <person name="Vandepoele K."/>
            <person name="Reski R."/>
            <person name="Cuming A.C."/>
            <person name="Tuskan G.A."/>
            <person name="Maumus F."/>
            <person name="Salse J."/>
            <person name="Schmutz J."/>
            <person name="Rensing S.A."/>
        </authorList>
    </citation>
    <scope>NUCLEOTIDE SEQUENCE [LARGE SCALE GENOMIC DNA]</scope>
    <source>
        <strain evidence="2 3">cv. Gransden 2004</strain>
    </source>
</reference>
<evidence type="ECO:0000313" key="2">
    <source>
        <dbReference type="EnsemblPlants" id="PAC:32941021.CDS.1"/>
    </source>
</evidence>
<protein>
    <submittedName>
        <fullName evidence="1 2">Uncharacterized protein</fullName>
    </submittedName>
</protein>
<dbReference type="EnsemblPlants" id="Pp3c3_11890V3.1">
    <property type="protein sequence ID" value="PAC:32941021.CDS.1"/>
    <property type="gene ID" value="Pp3c3_11890"/>
</dbReference>